<organism evidence="3 4">
    <name type="scientific">Mangrovimicrobium sediminis</name>
    <dbReference type="NCBI Taxonomy" id="2562682"/>
    <lineage>
        <taxon>Bacteria</taxon>
        <taxon>Pseudomonadati</taxon>
        <taxon>Pseudomonadota</taxon>
        <taxon>Gammaproteobacteria</taxon>
        <taxon>Cellvibrionales</taxon>
        <taxon>Halieaceae</taxon>
        <taxon>Mangrovimicrobium</taxon>
    </lineage>
</organism>
<dbReference type="InterPro" id="IPR003779">
    <property type="entry name" value="CMD-like"/>
</dbReference>
<dbReference type="GO" id="GO:0051920">
    <property type="term" value="F:peroxiredoxin activity"/>
    <property type="evidence" value="ECO:0007669"/>
    <property type="project" value="InterPro"/>
</dbReference>
<dbReference type="OrthoDB" id="9801400at2"/>
<dbReference type="RefSeq" id="WP_135445728.1">
    <property type="nucleotide sequence ID" value="NZ_SRLE01000011.1"/>
</dbReference>
<dbReference type="InterPro" id="IPR029032">
    <property type="entry name" value="AhpD-like"/>
</dbReference>
<dbReference type="AlphaFoldDB" id="A0A4Z0LY74"/>
<evidence type="ECO:0000313" key="4">
    <source>
        <dbReference type="Proteomes" id="UP000298050"/>
    </source>
</evidence>
<evidence type="ECO:0000256" key="1">
    <source>
        <dbReference type="SAM" id="SignalP"/>
    </source>
</evidence>
<feature type="domain" description="Carboxymuconolactone decarboxylase-like" evidence="2">
    <location>
        <begin position="36"/>
        <end position="114"/>
    </location>
</feature>
<name>A0A4Z0LY74_9GAMM</name>
<feature type="chain" id="PRO_5021188949" evidence="1">
    <location>
        <begin position="22"/>
        <end position="247"/>
    </location>
</feature>
<gene>
    <name evidence="3" type="ORF">E4634_16375</name>
</gene>
<feature type="signal peptide" evidence="1">
    <location>
        <begin position="1"/>
        <end position="21"/>
    </location>
</feature>
<reference evidence="3 4" key="1">
    <citation type="submission" date="2019-04" db="EMBL/GenBank/DDBJ databases">
        <title>Taxonomy of novel Haliea sp. from mangrove soil of West Coast of India.</title>
        <authorList>
            <person name="Verma A."/>
            <person name="Kumar P."/>
            <person name="Krishnamurthi S."/>
        </authorList>
    </citation>
    <scope>NUCLEOTIDE SEQUENCE [LARGE SCALE GENOMIC DNA]</scope>
    <source>
        <strain evidence="3 4">SAOS-164</strain>
    </source>
</reference>
<dbReference type="InterPro" id="IPR052512">
    <property type="entry name" value="4CMD/NDH-1_regulator"/>
</dbReference>
<dbReference type="EMBL" id="SRLE01000011">
    <property type="protein sequence ID" value="TGD72239.1"/>
    <property type="molecule type" value="Genomic_DNA"/>
</dbReference>
<dbReference type="Gene3D" id="1.20.1290.10">
    <property type="entry name" value="AhpD-like"/>
    <property type="match status" value="1"/>
</dbReference>
<dbReference type="PANTHER" id="PTHR33570">
    <property type="entry name" value="4-CARBOXYMUCONOLACTONE DECARBOXYLASE FAMILY PROTEIN"/>
    <property type="match status" value="1"/>
</dbReference>
<proteinExistence type="predicted"/>
<keyword evidence="1" id="KW-0732">Signal</keyword>
<dbReference type="Pfam" id="PF02627">
    <property type="entry name" value="CMD"/>
    <property type="match status" value="2"/>
</dbReference>
<evidence type="ECO:0000313" key="3">
    <source>
        <dbReference type="EMBL" id="TGD72239.1"/>
    </source>
</evidence>
<dbReference type="Proteomes" id="UP000298050">
    <property type="component" value="Unassembled WGS sequence"/>
</dbReference>
<evidence type="ECO:0000259" key="2">
    <source>
        <dbReference type="Pfam" id="PF02627"/>
    </source>
</evidence>
<dbReference type="PANTHER" id="PTHR33570:SF9">
    <property type="entry name" value="BLL4600 PROTEIN"/>
    <property type="match status" value="1"/>
</dbReference>
<feature type="domain" description="Carboxymuconolactone decarboxylase-like" evidence="2">
    <location>
        <begin position="158"/>
        <end position="242"/>
    </location>
</feature>
<keyword evidence="4" id="KW-1185">Reference proteome</keyword>
<comment type="caution">
    <text evidence="3">The sequence shown here is derived from an EMBL/GenBank/DDBJ whole genome shotgun (WGS) entry which is preliminary data.</text>
</comment>
<sequence length="247" mass="26316">MMKAYSLFLAMLAASATPAVGAESTAPLGAAPNLDDDVKNVVFAELWERPELTRRDRSLVTITAEIAQGHLESLPFQFALALENGVEPQELSGAVTHIAYYSGVSAAVEAEAVLARVFAQRGIKTADLKVVEAKPAPDAEAAKAQREVVLSMVGDVSPGLAHFSNTILNGDLWLREDLSPRDRSLVTVSALITQGNVEQIPVHVNKGIGNGLTRAEIGEVITQLAFYAGWPRAFSAAAVVKEMDLPE</sequence>
<accession>A0A4Z0LY74</accession>
<dbReference type="SUPFAM" id="SSF69118">
    <property type="entry name" value="AhpD-like"/>
    <property type="match status" value="1"/>
</dbReference>
<protein>
    <submittedName>
        <fullName evidence="3">Carboxymuconolactone decarboxylase family protein</fullName>
    </submittedName>
</protein>